<dbReference type="Pfam" id="PF00271">
    <property type="entry name" value="Helicase_C"/>
    <property type="match status" value="1"/>
</dbReference>
<dbReference type="PROSITE" id="PS51194">
    <property type="entry name" value="HELICASE_CTER"/>
    <property type="match status" value="1"/>
</dbReference>
<evidence type="ECO:0000259" key="5">
    <source>
        <dbReference type="PROSITE" id="PS51194"/>
    </source>
</evidence>
<reference evidence="6 7" key="1">
    <citation type="journal article" date="2023" name="PLoS ONE">
        <title>Cytospora paraplurivora sp. nov. isolated from orchards with fruit tree decline syndrome in Ontario, Canada.</title>
        <authorList>
            <person name="Ilyukhin E."/>
            <person name="Nguyen H.D.T."/>
            <person name="Castle A.J."/>
            <person name="Ellouze W."/>
        </authorList>
    </citation>
    <scope>NUCLEOTIDE SEQUENCE [LARGE SCALE GENOMIC DNA]</scope>
    <source>
        <strain evidence="6 7">FDS-564</strain>
    </source>
</reference>
<dbReference type="GO" id="GO:0006281">
    <property type="term" value="P:DNA repair"/>
    <property type="evidence" value="ECO:0007669"/>
    <property type="project" value="TreeGrafter"/>
</dbReference>
<dbReference type="SMART" id="SM00490">
    <property type="entry name" value="HELICc"/>
    <property type="match status" value="1"/>
</dbReference>
<evidence type="ECO:0000256" key="2">
    <source>
        <dbReference type="ARBA" id="ARBA00022801"/>
    </source>
</evidence>
<dbReference type="GO" id="GO:0008094">
    <property type="term" value="F:ATP-dependent activity, acting on DNA"/>
    <property type="evidence" value="ECO:0007669"/>
    <property type="project" value="TreeGrafter"/>
</dbReference>
<feature type="domain" description="Helicase C-terminal" evidence="5">
    <location>
        <begin position="827"/>
        <end position="978"/>
    </location>
</feature>
<keyword evidence="7" id="KW-1185">Reference proteome</keyword>
<evidence type="ECO:0000256" key="1">
    <source>
        <dbReference type="ARBA" id="ARBA00022741"/>
    </source>
</evidence>
<name>A0AAN9YGK1_9PEZI</name>
<dbReference type="InterPro" id="IPR050628">
    <property type="entry name" value="SNF2_RAD54_helicase_TF"/>
</dbReference>
<feature type="region of interest" description="Disordered" evidence="4">
    <location>
        <begin position="225"/>
        <end position="269"/>
    </location>
</feature>
<feature type="compositionally biased region" description="Polar residues" evidence="4">
    <location>
        <begin position="247"/>
        <end position="268"/>
    </location>
</feature>
<protein>
    <recommendedName>
        <fullName evidence="5">Helicase C-terminal domain-containing protein</fullName>
    </recommendedName>
</protein>
<dbReference type="PANTHER" id="PTHR45626">
    <property type="entry name" value="TRANSCRIPTION TERMINATION FACTOR 2-RELATED"/>
    <property type="match status" value="1"/>
</dbReference>
<proteinExistence type="predicted"/>
<evidence type="ECO:0000256" key="3">
    <source>
        <dbReference type="ARBA" id="ARBA00022840"/>
    </source>
</evidence>
<keyword evidence="3" id="KW-0067">ATP-binding</keyword>
<organism evidence="6 7">
    <name type="scientific">Cytospora paraplurivora</name>
    <dbReference type="NCBI Taxonomy" id="2898453"/>
    <lineage>
        <taxon>Eukaryota</taxon>
        <taxon>Fungi</taxon>
        <taxon>Dikarya</taxon>
        <taxon>Ascomycota</taxon>
        <taxon>Pezizomycotina</taxon>
        <taxon>Sordariomycetes</taxon>
        <taxon>Sordariomycetidae</taxon>
        <taxon>Diaporthales</taxon>
        <taxon>Cytosporaceae</taxon>
        <taxon>Cytospora</taxon>
    </lineage>
</organism>
<dbReference type="SUPFAM" id="SSF52540">
    <property type="entry name" value="P-loop containing nucleoside triphosphate hydrolases"/>
    <property type="match status" value="1"/>
</dbReference>
<evidence type="ECO:0000256" key="4">
    <source>
        <dbReference type="SAM" id="MobiDB-lite"/>
    </source>
</evidence>
<dbReference type="GO" id="GO:0005524">
    <property type="term" value="F:ATP binding"/>
    <property type="evidence" value="ECO:0007669"/>
    <property type="project" value="UniProtKB-KW"/>
</dbReference>
<keyword evidence="1" id="KW-0547">Nucleotide-binding</keyword>
<dbReference type="InterPro" id="IPR027417">
    <property type="entry name" value="P-loop_NTPase"/>
</dbReference>
<dbReference type="GO" id="GO:0016787">
    <property type="term" value="F:hydrolase activity"/>
    <property type="evidence" value="ECO:0007669"/>
    <property type="project" value="UniProtKB-KW"/>
</dbReference>
<dbReference type="AlphaFoldDB" id="A0AAN9YGK1"/>
<evidence type="ECO:0000313" key="6">
    <source>
        <dbReference type="EMBL" id="KAK7740917.1"/>
    </source>
</evidence>
<dbReference type="Proteomes" id="UP001320245">
    <property type="component" value="Unassembled WGS sequence"/>
</dbReference>
<dbReference type="PANTHER" id="PTHR45626:SF51">
    <property type="entry name" value="SNF2-RELATED DOMAIN-CONTAINING PROTEIN"/>
    <property type="match status" value="1"/>
</dbReference>
<dbReference type="GO" id="GO:0005634">
    <property type="term" value="C:nucleus"/>
    <property type="evidence" value="ECO:0007669"/>
    <property type="project" value="TreeGrafter"/>
</dbReference>
<dbReference type="Gene3D" id="3.40.50.300">
    <property type="entry name" value="P-loop containing nucleotide triphosphate hydrolases"/>
    <property type="match status" value="1"/>
</dbReference>
<keyword evidence="2" id="KW-0378">Hydrolase</keyword>
<accession>A0AAN9YGK1</accession>
<comment type="caution">
    <text evidence="6">The sequence shown here is derived from an EMBL/GenBank/DDBJ whole genome shotgun (WGS) entry which is preliminary data.</text>
</comment>
<evidence type="ECO:0000313" key="7">
    <source>
        <dbReference type="Proteomes" id="UP001320245"/>
    </source>
</evidence>
<dbReference type="EMBL" id="JAJSPL020000018">
    <property type="protein sequence ID" value="KAK7740917.1"/>
    <property type="molecule type" value="Genomic_DNA"/>
</dbReference>
<dbReference type="InterPro" id="IPR001650">
    <property type="entry name" value="Helicase_C-like"/>
</dbReference>
<sequence>MSRYQEDSGESQHYLKLPENFNIVEPFLVPPAEISTADDLRFNKYVVCSNLRSLKSGGRYESRSDEFPVRDETWRVELFGDYEQFLFDDEDGNKQPCYFERFFYRILYELRCPTEPPPNVNIWVQFDLVSSPQILLKSQLHWIAAFHDYWDAFISDRRGCSTVWFYFQFMTLPATSMNGPSDVTINWVTEWLSYDAIQVHVLPEHVESSYDGSQILDTFVNVDTPQEDPASSSADDRVLNFRPPSSYEDSSGQSPDTTTHSEVNNTVQPEPKVATTGIALYDNVRHVRLSHCKLAVTPYQFCTAVRILFKENDTGVGGGFLALSPGIGKTYIVLFAYALRTLLLTNKREVLIEWADTDKAGKSKRRKNHLPRDAPPGQRLRCPSEKPGFGVRCYCVPDGLTRLTVDRLKPGLTLIQVPNGAMPGWLSAIKDAKFEPSVYNVVLFHPAAAMPSGLQTNSGAISALKRAIRVGATLPVGHPGGRIEHQCELDWHMQGPPLTKNFMALESYCFVTTHYSSAIEEEFRYGLNDLDPRPARVTELPDADNKCYALLCGMTFVDESHQALTPASKTVQMAQIHRHIRVRGTGGSDIWHVTATPFGAKFENVLSAVSLLAPHLNDDLERLKNAYELARTSNDPDVHVAFECQFHLVFDAKLVIRDLETTTFLGRSITDIQPVAPKLISSVTPEAHVEAIQGLIDDNLRASLQEHLSSYVDYHRAMRAAGITDELYFISLFPSMADAIHNYVLPDVAYMDRTLGQLIRELSDTTGESIATIKLLTDAVELYARGPRSPKVQDILKEISRMVRDTSTQRPDPDKELAKLHGGPGTKVDLTLKKMVIITPTLSTAVFLYLYLSRYHHSYNPLLYHQALKASAKAAVLKKFDSLKNEKNPYRVLVAPAQVAGAGLNLQVANRLILTSPLLSRSDEKQALARINRTGQTLQVHIKILVMEDSPIDRIILAERARRAILSDPFRLDEDLVTISPVIFAPRAS</sequence>
<gene>
    <name evidence="6" type="ORF">SLS53_004980</name>
</gene>